<accession>A0A9P6FR95</accession>
<evidence type="ECO:0008006" key="9">
    <source>
        <dbReference type="Google" id="ProtNLM"/>
    </source>
</evidence>
<dbReference type="Gene3D" id="1.20.1280.290">
    <property type="match status" value="1"/>
</dbReference>
<feature type="region of interest" description="Disordered" evidence="5">
    <location>
        <begin position="99"/>
        <end position="171"/>
    </location>
</feature>
<dbReference type="AlphaFoldDB" id="A0A9P6FR95"/>
<dbReference type="OrthoDB" id="407617at2759"/>
<feature type="transmembrane region" description="Helical" evidence="6">
    <location>
        <begin position="194"/>
        <end position="215"/>
    </location>
</feature>
<dbReference type="EMBL" id="JAABOA010002277">
    <property type="protein sequence ID" value="KAF9580108.1"/>
    <property type="molecule type" value="Genomic_DNA"/>
</dbReference>
<dbReference type="GO" id="GO:0016020">
    <property type="term" value="C:membrane"/>
    <property type="evidence" value="ECO:0007669"/>
    <property type="project" value="UniProtKB-SubCell"/>
</dbReference>
<evidence type="ECO:0000256" key="5">
    <source>
        <dbReference type="SAM" id="MobiDB-lite"/>
    </source>
</evidence>
<name>A0A9P6FR95_9FUNG</name>
<feature type="non-terminal residue" evidence="7">
    <location>
        <position position="217"/>
    </location>
</feature>
<evidence type="ECO:0000313" key="7">
    <source>
        <dbReference type="EMBL" id="KAF9580108.1"/>
    </source>
</evidence>
<comment type="caution">
    <text evidence="7">The sequence shown here is derived from an EMBL/GenBank/DDBJ whole genome shotgun (WGS) entry which is preliminary data.</text>
</comment>
<evidence type="ECO:0000256" key="2">
    <source>
        <dbReference type="ARBA" id="ARBA00022692"/>
    </source>
</evidence>
<dbReference type="Proteomes" id="UP000780801">
    <property type="component" value="Unassembled WGS sequence"/>
</dbReference>
<protein>
    <recommendedName>
        <fullName evidence="9">PQ loop repeat protein</fullName>
    </recommendedName>
</protein>
<keyword evidence="2 6" id="KW-0812">Transmembrane</keyword>
<gene>
    <name evidence="7" type="ORF">BGW38_003373</name>
</gene>
<evidence type="ECO:0000313" key="8">
    <source>
        <dbReference type="Proteomes" id="UP000780801"/>
    </source>
</evidence>
<feature type="compositionally biased region" description="Polar residues" evidence="5">
    <location>
        <begin position="121"/>
        <end position="130"/>
    </location>
</feature>
<dbReference type="InterPro" id="IPR006603">
    <property type="entry name" value="PQ-loop_rpt"/>
</dbReference>
<feature type="transmembrane region" description="Helical" evidence="6">
    <location>
        <begin position="37"/>
        <end position="58"/>
    </location>
</feature>
<comment type="subcellular location">
    <subcellularLocation>
        <location evidence="1">Membrane</location>
        <topology evidence="1">Multi-pass membrane protein</topology>
    </subcellularLocation>
</comment>
<keyword evidence="4 6" id="KW-0472">Membrane</keyword>
<proteinExistence type="predicted"/>
<evidence type="ECO:0000256" key="6">
    <source>
        <dbReference type="SAM" id="Phobius"/>
    </source>
</evidence>
<feature type="compositionally biased region" description="Basic and acidic residues" evidence="5">
    <location>
        <begin position="158"/>
        <end position="171"/>
    </location>
</feature>
<evidence type="ECO:0000256" key="4">
    <source>
        <dbReference type="ARBA" id="ARBA00023136"/>
    </source>
</evidence>
<sequence length="217" mass="24027">MASTRYILENVFGMLGIIFWSFQLLPQVYDCYRSKNALGLSRSMFLIWTVASLGFGSYGIVEELSIPIIVQPHIFGVISAFCWLQCQYYGEWEESSLDSSAVEDPKESQQQQQQPQKDQSLSQRLDQSLDQEQHCGRIGSSSSSSSGNSSNGKGQDATIHRDGAQKDTMEADKAGMVAMKKKIMIRKGRSLKEMVISAVLLYLSMAAIEAGAVFATK</sequence>
<feature type="compositionally biased region" description="Low complexity" evidence="5">
    <location>
        <begin position="139"/>
        <end position="152"/>
    </location>
</feature>
<dbReference type="Pfam" id="PF04193">
    <property type="entry name" value="PQ-loop"/>
    <property type="match status" value="1"/>
</dbReference>
<keyword evidence="3 6" id="KW-1133">Transmembrane helix</keyword>
<evidence type="ECO:0000256" key="1">
    <source>
        <dbReference type="ARBA" id="ARBA00004141"/>
    </source>
</evidence>
<evidence type="ECO:0000256" key="3">
    <source>
        <dbReference type="ARBA" id="ARBA00022989"/>
    </source>
</evidence>
<keyword evidence="8" id="KW-1185">Reference proteome</keyword>
<feature type="compositionally biased region" description="Low complexity" evidence="5">
    <location>
        <begin position="108"/>
        <end position="120"/>
    </location>
</feature>
<feature type="transmembrane region" description="Helical" evidence="6">
    <location>
        <begin position="6"/>
        <end position="25"/>
    </location>
</feature>
<reference evidence="7" key="1">
    <citation type="journal article" date="2020" name="Fungal Divers.">
        <title>Resolving the Mortierellaceae phylogeny through synthesis of multi-gene phylogenetics and phylogenomics.</title>
        <authorList>
            <person name="Vandepol N."/>
            <person name="Liber J."/>
            <person name="Desiro A."/>
            <person name="Na H."/>
            <person name="Kennedy M."/>
            <person name="Barry K."/>
            <person name="Grigoriev I.V."/>
            <person name="Miller A.N."/>
            <person name="O'Donnell K."/>
            <person name="Stajich J.E."/>
            <person name="Bonito G."/>
        </authorList>
    </citation>
    <scope>NUCLEOTIDE SEQUENCE</scope>
    <source>
        <strain evidence="7">KOD1015</strain>
    </source>
</reference>
<organism evidence="7 8">
    <name type="scientific">Lunasporangiospora selenospora</name>
    <dbReference type="NCBI Taxonomy" id="979761"/>
    <lineage>
        <taxon>Eukaryota</taxon>
        <taxon>Fungi</taxon>
        <taxon>Fungi incertae sedis</taxon>
        <taxon>Mucoromycota</taxon>
        <taxon>Mortierellomycotina</taxon>
        <taxon>Mortierellomycetes</taxon>
        <taxon>Mortierellales</taxon>
        <taxon>Mortierellaceae</taxon>
        <taxon>Lunasporangiospora</taxon>
    </lineage>
</organism>